<dbReference type="InterPro" id="IPR012337">
    <property type="entry name" value="RNaseH-like_sf"/>
</dbReference>
<dbReference type="Proteomes" id="UP001374579">
    <property type="component" value="Unassembled WGS sequence"/>
</dbReference>
<name>A0AAN9BLZ2_9CAEN</name>
<dbReference type="SUPFAM" id="SSF53098">
    <property type="entry name" value="Ribonuclease H-like"/>
    <property type="match status" value="1"/>
</dbReference>
<evidence type="ECO:0000313" key="3">
    <source>
        <dbReference type="Proteomes" id="UP001374579"/>
    </source>
</evidence>
<dbReference type="Gene3D" id="3.30.420.10">
    <property type="entry name" value="Ribonuclease H-like superfamily/Ribonuclease H"/>
    <property type="match status" value="1"/>
</dbReference>
<dbReference type="AlphaFoldDB" id="A0AAN9BLZ2"/>
<dbReference type="EMBL" id="JBAMIC010000004">
    <property type="protein sequence ID" value="KAK7108731.1"/>
    <property type="molecule type" value="Genomic_DNA"/>
</dbReference>
<dbReference type="InterPro" id="IPR036397">
    <property type="entry name" value="RNaseH_sf"/>
</dbReference>
<proteinExistence type="predicted"/>
<dbReference type="CDD" id="cd09276">
    <property type="entry name" value="Rnase_HI_RT_non_LTR"/>
    <property type="match status" value="1"/>
</dbReference>
<evidence type="ECO:0000259" key="1">
    <source>
        <dbReference type="Pfam" id="PF00075"/>
    </source>
</evidence>
<comment type="caution">
    <text evidence="2">The sequence shown here is derived from an EMBL/GenBank/DDBJ whole genome shotgun (WGS) entry which is preliminary data.</text>
</comment>
<feature type="domain" description="RNase H type-1" evidence="1">
    <location>
        <begin position="223"/>
        <end position="263"/>
    </location>
</feature>
<dbReference type="InterPro" id="IPR002156">
    <property type="entry name" value="RNaseH_domain"/>
</dbReference>
<dbReference type="Pfam" id="PF00075">
    <property type="entry name" value="RNase_H"/>
    <property type="match status" value="1"/>
</dbReference>
<gene>
    <name evidence="2" type="ORF">V1264_016409</name>
</gene>
<keyword evidence="3" id="KW-1185">Reference proteome</keyword>
<evidence type="ECO:0000313" key="2">
    <source>
        <dbReference type="EMBL" id="KAK7108731.1"/>
    </source>
</evidence>
<dbReference type="GO" id="GO:0004523">
    <property type="term" value="F:RNA-DNA hybrid ribonuclease activity"/>
    <property type="evidence" value="ECO:0007669"/>
    <property type="project" value="InterPro"/>
</dbReference>
<dbReference type="GO" id="GO:0003676">
    <property type="term" value="F:nucleic acid binding"/>
    <property type="evidence" value="ECO:0007669"/>
    <property type="project" value="InterPro"/>
</dbReference>
<reference evidence="2 3" key="1">
    <citation type="submission" date="2024-02" db="EMBL/GenBank/DDBJ databases">
        <title>Chromosome-scale genome assembly of the rough periwinkle Littorina saxatilis.</title>
        <authorList>
            <person name="De Jode A."/>
            <person name="Faria R."/>
            <person name="Formenti G."/>
            <person name="Sims Y."/>
            <person name="Smith T.P."/>
            <person name="Tracey A."/>
            <person name="Wood J.M.D."/>
            <person name="Zagrodzka Z.B."/>
            <person name="Johannesson K."/>
            <person name="Butlin R.K."/>
            <person name="Leder E.H."/>
        </authorList>
    </citation>
    <scope>NUCLEOTIDE SEQUENCE [LARGE SCALE GENOMIC DNA]</scope>
    <source>
        <strain evidence="2">Snail1</strain>
        <tissue evidence="2">Muscle</tissue>
    </source>
</reference>
<protein>
    <recommendedName>
        <fullName evidence="1">RNase H type-1 domain-containing protein</fullName>
    </recommendedName>
</protein>
<accession>A0AAN9BLZ2</accession>
<sequence>MKSTPIAAMEKTVGVQPLESRQRSKLLAHAEKMKRLPDHPLHDKLKSLTKNRLKRKSLNHLVKAEEQRMQADILTANIELYERLDPTNWLPKTLKAEVRTTIPGITVKEDQSDAVLKALTMEEIDKRYPAARWTVTSLPTDQLKTPQETEDVAYSSRNQACPQSLCQHPEGDCAPTTRLKFWHSTKSQRQSCSGKTVQESCLFSDSLSALQALCSGNPDSTMEHLMQNINTLAQTTAVVLQWIPAHTGIVGNEVADRLAKEGSKTEQQPSNLTYSEARTLIRNRQKSTFKKKNNVYNPHEDALHQLTRHEQTIVFRLRTGHCGPNSHLKRIGIRQSALCHCGEADQTPDHFLQTCQLHCSERKHVWPTGTSLHTKPLWGSTQDLEMTAHFVNITGQRI</sequence>
<organism evidence="2 3">
    <name type="scientific">Littorina saxatilis</name>
    <dbReference type="NCBI Taxonomy" id="31220"/>
    <lineage>
        <taxon>Eukaryota</taxon>
        <taxon>Metazoa</taxon>
        <taxon>Spiralia</taxon>
        <taxon>Lophotrochozoa</taxon>
        <taxon>Mollusca</taxon>
        <taxon>Gastropoda</taxon>
        <taxon>Caenogastropoda</taxon>
        <taxon>Littorinimorpha</taxon>
        <taxon>Littorinoidea</taxon>
        <taxon>Littorinidae</taxon>
        <taxon>Littorina</taxon>
    </lineage>
</organism>